<comment type="caution">
    <text evidence="3">The sequence shown here is derived from an EMBL/GenBank/DDBJ whole genome shotgun (WGS) entry which is preliminary data.</text>
</comment>
<keyword evidence="4" id="KW-1185">Reference proteome</keyword>
<evidence type="ECO:0000313" key="4">
    <source>
        <dbReference type="Proteomes" id="UP000309138"/>
    </source>
</evidence>
<accession>A0A4U1L7B0</accession>
<organism evidence="3 4">
    <name type="scientific">Sphingomonas baiyangensis</name>
    <dbReference type="NCBI Taxonomy" id="2572576"/>
    <lineage>
        <taxon>Bacteria</taxon>
        <taxon>Pseudomonadati</taxon>
        <taxon>Pseudomonadota</taxon>
        <taxon>Alphaproteobacteria</taxon>
        <taxon>Sphingomonadales</taxon>
        <taxon>Sphingomonadaceae</taxon>
        <taxon>Sphingomonas</taxon>
    </lineage>
</organism>
<evidence type="ECO:0000256" key="1">
    <source>
        <dbReference type="SAM" id="MobiDB-lite"/>
    </source>
</evidence>
<feature type="chain" id="PRO_5020742887" evidence="2">
    <location>
        <begin position="19"/>
        <end position="410"/>
    </location>
</feature>
<proteinExistence type="predicted"/>
<dbReference type="Proteomes" id="UP000309138">
    <property type="component" value="Unassembled WGS sequence"/>
</dbReference>
<dbReference type="EMBL" id="SWKR01000002">
    <property type="protein sequence ID" value="TKD52240.1"/>
    <property type="molecule type" value="Genomic_DNA"/>
</dbReference>
<dbReference type="OrthoDB" id="7420165at2"/>
<dbReference type="AlphaFoldDB" id="A0A4U1L7B0"/>
<sequence>MPAGLALASLAVAGLALAQVDGSRGAAPIDSSGSFEVSGVFVDVAAGSADAARQGGWRLAQRKGWSMLSQRLTGRPGSLSDSALDSIVTGIVVENEQIGPKRYVARLGVLFDRGRAGEILGVAGTMTRSPPLLTVPIEWSGGVGAAFEVATPWQAAWARFRTGNSTVDYVRLAGSGPDSLLLNAAQQGRPGRGWWRTILQQYGADDVVFPEVRLYREWPGGPVIGAFRAGYGPDNREITRFSLRVENSDGLPALLDAGVARMDEAFSQALRSGILRPDRLLSFEPPSATPEADTPAEGETELLDIEALAPTATTGSVSIDIQFDTPSVAAVASSESSVRGVPGVRSAITSSLALGGVSVMRVTYEGNAAGLAAALAARGWQVQEGGGTLRIRRAGAPTPPPAEAEPAEDE</sequence>
<protein>
    <submittedName>
        <fullName evidence="3">Heavy-metal-associated domain-containing protein</fullName>
    </submittedName>
</protein>
<keyword evidence="2" id="KW-0732">Signal</keyword>
<evidence type="ECO:0000313" key="3">
    <source>
        <dbReference type="EMBL" id="TKD52240.1"/>
    </source>
</evidence>
<feature type="region of interest" description="Disordered" evidence="1">
    <location>
        <begin position="391"/>
        <end position="410"/>
    </location>
</feature>
<reference evidence="3 4" key="1">
    <citation type="submission" date="2019-04" db="EMBL/GenBank/DDBJ databases">
        <authorList>
            <person name="Yang Y."/>
            <person name="Wei D."/>
        </authorList>
    </citation>
    <scope>NUCLEOTIDE SEQUENCE [LARGE SCALE GENOMIC DNA]</scope>
    <source>
        <strain evidence="3 4">L-1-4w-11</strain>
    </source>
</reference>
<gene>
    <name evidence="3" type="ORF">FBR43_10770</name>
</gene>
<evidence type="ECO:0000256" key="2">
    <source>
        <dbReference type="SAM" id="SignalP"/>
    </source>
</evidence>
<name>A0A4U1L7B0_9SPHN</name>
<feature type="signal peptide" evidence="2">
    <location>
        <begin position="1"/>
        <end position="18"/>
    </location>
</feature>